<evidence type="ECO:0000256" key="1">
    <source>
        <dbReference type="ARBA" id="ARBA00022679"/>
    </source>
</evidence>
<dbReference type="GO" id="GO:0016757">
    <property type="term" value="F:glycosyltransferase activity"/>
    <property type="evidence" value="ECO:0007669"/>
    <property type="project" value="InterPro"/>
</dbReference>
<proteinExistence type="predicted"/>
<gene>
    <name evidence="4" type="ORF">CYPRO_1586</name>
</gene>
<evidence type="ECO:0000313" key="5">
    <source>
        <dbReference type="Proteomes" id="UP000254808"/>
    </source>
</evidence>
<reference evidence="4 5" key="1">
    <citation type="submission" date="2018-03" db="EMBL/GenBank/DDBJ databases">
        <title>Phenotypic and genomic properties of Cyclonatronum proteinivorum gen. nov., sp. nov., a haloalkaliphilic bacteroidete from soda lakes possessing Na+-translocating rhodopsin.</title>
        <authorList>
            <person name="Toshchakov S.V."/>
            <person name="Korzhenkov A."/>
            <person name="Samarov N.I."/>
            <person name="Kublanov I.V."/>
            <person name="Muntyan M.S."/>
            <person name="Sorokin D.Y."/>
        </authorList>
    </citation>
    <scope>NUCLEOTIDE SEQUENCE [LARGE SCALE GENOMIC DNA]</scope>
    <source>
        <strain evidence="4 5">Omega</strain>
    </source>
</reference>
<feature type="domain" description="Glycosyl transferase family 1" evidence="2">
    <location>
        <begin position="169"/>
        <end position="315"/>
    </location>
</feature>
<keyword evidence="5" id="KW-1185">Reference proteome</keyword>
<dbReference type="InterPro" id="IPR001296">
    <property type="entry name" value="Glyco_trans_1"/>
</dbReference>
<dbReference type="InterPro" id="IPR028098">
    <property type="entry name" value="Glyco_trans_4-like_N"/>
</dbReference>
<organism evidence="4 5">
    <name type="scientific">Cyclonatronum proteinivorum</name>
    <dbReference type="NCBI Taxonomy" id="1457365"/>
    <lineage>
        <taxon>Bacteria</taxon>
        <taxon>Pseudomonadati</taxon>
        <taxon>Balneolota</taxon>
        <taxon>Balneolia</taxon>
        <taxon>Balneolales</taxon>
        <taxon>Cyclonatronaceae</taxon>
        <taxon>Cyclonatronum</taxon>
    </lineage>
</organism>
<dbReference type="SUPFAM" id="SSF53756">
    <property type="entry name" value="UDP-Glycosyltransferase/glycogen phosphorylase"/>
    <property type="match status" value="1"/>
</dbReference>
<dbReference type="Pfam" id="PF13439">
    <property type="entry name" value="Glyco_transf_4"/>
    <property type="match status" value="1"/>
</dbReference>
<dbReference type="CDD" id="cd03809">
    <property type="entry name" value="GT4_MtfB-like"/>
    <property type="match status" value="1"/>
</dbReference>
<dbReference type="AlphaFoldDB" id="A0A345UK35"/>
<dbReference type="PANTHER" id="PTHR46401:SF2">
    <property type="entry name" value="GLYCOSYLTRANSFERASE WBBK-RELATED"/>
    <property type="match status" value="1"/>
</dbReference>
<dbReference type="Proteomes" id="UP000254808">
    <property type="component" value="Chromosome"/>
</dbReference>
<sequence length="656" mass="73517">MRTVFIDTSSVRPVASGTGRYTQNLAEGLAQRYEVVTSPGNWHPQMRQMPEGPRDWHRELNFRLAANQPNIHADAGIFPNYFMPPGWPYPAAVTIHDLSFLTHPQFYSPRMRHFYRLRIRHTLKHARVILSVSEASRRQILALTGISPERVLVHAPALPVTCCNPVPVHEEPYLLYIGNLEPKKNIENMLRAYALLRKQQKVSLVLAGRFHGQPAWNRKIRDLIREIPGVSYAGFVDDTRLADLLAFASGLVLVSHIEGFGLPVMDALANQVPVLISRDPALQETAAGHALTTDASAPAQIARGMGDLLEIPAAELAGAARHMRRRFSPETRDTDMLRITRSLRSPRPLFLHGEPERNRETSPNVALLSGIAYADVFGSGITPAKLHRSLSGVRLSKTAFQEKLDVLLSLRPDLVVKENGVLFLGEHRGRTESPRWAQSSEVVRRRHARLLGVLMASPWVRGLYYSGGTAHGSGLDAQPDLDLLVIAAPGRAWLAWAWVRLVSLLGGPNSRICANYILAENAQEVHWQRDYYTAFQLLFLRKVSLKPGCTHIRRHNRWITDFFPNNSYAEAPATPEVPRGLLTRLNLALQFVAGWFWNRRGLRSGEGGLLWDAHRIKLHTNDHRPTVKQAFAERMRKFGGLPTGTAATSVRAAKMR</sequence>
<name>A0A345UK35_9BACT</name>
<dbReference type="Gene3D" id="3.40.50.2000">
    <property type="entry name" value="Glycogen Phosphorylase B"/>
    <property type="match status" value="2"/>
</dbReference>
<feature type="domain" description="Glycosyltransferase subfamily 4-like N-terminal" evidence="3">
    <location>
        <begin position="16"/>
        <end position="153"/>
    </location>
</feature>
<evidence type="ECO:0000259" key="3">
    <source>
        <dbReference type="Pfam" id="PF13439"/>
    </source>
</evidence>
<dbReference type="RefSeq" id="WP_114984094.1">
    <property type="nucleotide sequence ID" value="NZ_CP027806.1"/>
</dbReference>
<dbReference type="OrthoDB" id="9801609at2"/>
<accession>A0A345UK35</accession>
<dbReference type="PANTHER" id="PTHR46401">
    <property type="entry name" value="GLYCOSYLTRANSFERASE WBBK-RELATED"/>
    <property type="match status" value="1"/>
</dbReference>
<evidence type="ECO:0000259" key="2">
    <source>
        <dbReference type="Pfam" id="PF00534"/>
    </source>
</evidence>
<dbReference type="KEGG" id="cprv:CYPRO_1586"/>
<dbReference type="Pfam" id="PF00534">
    <property type="entry name" value="Glycos_transf_1"/>
    <property type="match status" value="1"/>
</dbReference>
<evidence type="ECO:0000313" key="4">
    <source>
        <dbReference type="EMBL" id="AXJ00837.1"/>
    </source>
</evidence>
<protein>
    <submittedName>
        <fullName evidence="4">Glycosyltransferase involved in cell wall bisynthesis</fullName>
    </submittedName>
</protein>
<keyword evidence="1 4" id="KW-0808">Transferase</keyword>
<dbReference type="EMBL" id="CP027806">
    <property type="protein sequence ID" value="AXJ00837.1"/>
    <property type="molecule type" value="Genomic_DNA"/>
</dbReference>